<evidence type="ECO:0000256" key="7">
    <source>
        <dbReference type="ARBA" id="ARBA00023239"/>
    </source>
</evidence>
<evidence type="ECO:0000256" key="1">
    <source>
        <dbReference type="ARBA" id="ARBA00001913"/>
    </source>
</evidence>
<comment type="cofactor">
    <cofactor evidence="1">
        <name>Ca(2+)</name>
        <dbReference type="ChEBI" id="CHEBI:29108"/>
    </cofactor>
</comment>
<accession>A0A5B9QCR0</accession>
<evidence type="ECO:0000256" key="4">
    <source>
        <dbReference type="ARBA" id="ARBA00022723"/>
    </source>
</evidence>
<dbReference type="Proteomes" id="UP000323917">
    <property type="component" value="Chromosome"/>
</dbReference>
<name>A0A5B9QCR0_9BACT</name>
<dbReference type="KEGG" id="bgok:Pr1d_27090"/>
<keyword evidence="4" id="KW-0479">Metal-binding</keyword>
<dbReference type="Pfam" id="PF22842">
    <property type="entry name" value="Pel9A-like_beta_helix"/>
    <property type="match status" value="1"/>
</dbReference>
<evidence type="ECO:0000313" key="11">
    <source>
        <dbReference type="Proteomes" id="UP000323917"/>
    </source>
</evidence>
<evidence type="ECO:0000256" key="6">
    <source>
        <dbReference type="ARBA" id="ARBA00022837"/>
    </source>
</evidence>
<keyword evidence="7 10" id="KW-0456">Lyase</keyword>
<keyword evidence="11" id="KW-1185">Reference proteome</keyword>
<protein>
    <submittedName>
        <fullName evidence="10">Pectate lyase L</fullName>
        <ecNumber evidence="10">4.2.2.2</ecNumber>
    </submittedName>
</protein>
<comment type="similarity">
    <text evidence="8">Belongs to the polysaccharide lyase 9 family.</text>
</comment>
<sequence length="525" mass="56824">MGMYFQRGTFVLFVGLLAISQGVASEFYVSPTGNDNNTGTLAAPFASIARGQQEASPGDTVWIRGGTYEYAAGAGASANAVLFDKSGTPGNRINYWAFPGETPVFDFFNYQPVERIRGFSVVADYLHFKGLELRGVQQVITNVNESWAIRVEGAGGDFNVFEQLNLHHNEGPGLFIANGGNNLVLNSDSHHNYDPDRGGENADGFGSHSDDDGNVFIGNRAWDNSDDGYDFINSRGLVVIEDSWAWHNGFQPDTNTPAGNGAGIKAGGFLLNPDNFPAPENVPRNIVSNNVSFDNRVQGFYANHHPGGIDWLNNTAFDNPRGFDLLNDVEPENWPAVHYLRNNISYANGNNLFNANHALIDDDFNTWNSGFAASAADFLSLVSQGVDGPRSADGSLPELNFLKLAAGSGLIDAGIDIGKPFEGNAPDLGAFETAFEVGLLPGDVNGDLRIDLDDFQIIVTNFNDVVVDRVFGDLTGDGIVDLFDFRQWKAHYTPSLVPGAAVPEPRTVGMACCYCMIALGIHRYR</sequence>
<dbReference type="InterPro" id="IPR052052">
    <property type="entry name" value="Polysaccharide_Lyase_9"/>
</dbReference>
<evidence type="ECO:0000259" key="9">
    <source>
        <dbReference type="Pfam" id="PF22842"/>
    </source>
</evidence>
<dbReference type="GO" id="GO:0005576">
    <property type="term" value="C:extracellular region"/>
    <property type="evidence" value="ECO:0007669"/>
    <property type="project" value="UniProtKB-SubCell"/>
</dbReference>
<evidence type="ECO:0000256" key="2">
    <source>
        <dbReference type="ARBA" id="ARBA00004613"/>
    </source>
</evidence>
<dbReference type="PANTHER" id="PTHR40088">
    <property type="entry name" value="PECTATE LYASE (EUROFUNG)"/>
    <property type="match status" value="1"/>
</dbReference>
<reference evidence="10 11" key="1">
    <citation type="submission" date="2019-08" db="EMBL/GenBank/DDBJ databases">
        <title>Deep-cultivation of Planctomycetes and their phenomic and genomic characterization uncovers novel biology.</title>
        <authorList>
            <person name="Wiegand S."/>
            <person name="Jogler M."/>
            <person name="Boedeker C."/>
            <person name="Pinto D."/>
            <person name="Vollmers J."/>
            <person name="Rivas-Marin E."/>
            <person name="Kohn T."/>
            <person name="Peeters S.H."/>
            <person name="Heuer A."/>
            <person name="Rast P."/>
            <person name="Oberbeckmann S."/>
            <person name="Bunk B."/>
            <person name="Jeske O."/>
            <person name="Meyerdierks A."/>
            <person name="Storesund J.E."/>
            <person name="Kallscheuer N."/>
            <person name="Luecker S."/>
            <person name="Lage O.M."/>
            <person name="Pohl T."/>
            <person name="Merkel B.J."/>
            <person name="Hornburger P."/>
            <person name="Mueller R.-W."/>
            <person name="Bruemmer F."/>
            <person name="Labrenz M."/>
            <person name="Spormann A.M."/>
            <person name="Op den Camp H."/>
            <person name="Overmann J."/>
            <person name="Amann R."/>
            <person name="Jetten M.S.M."/>
            <person name="Mascher T."/>
            <person name="Medema M.H."/>
            <person name="Devos D.P."/>
            <person name="Kaster A.-K."/>
            <person name="Ovreas L."/>
            <person name="Rohde M."/>
            <person name="Galperin M.Y."/>
            <person name="Jogler C."/>
        </authorList>
    </citation>
    <scope>NUCLEOTIDE SEQUENCE [LARGE SCALE GENOMIC DNA]</scope>
    <source>
        <strain evidence="10 11">Pr1d</strain>
    </source>
</reference>
<dbReference type="SUPFAM" id="SSF51126">
    <property type="entry name" value="Pectin lyase-like"/>
    <property type="match status" value="1"/>
</dbReference>
<keyword evidence="3" id="KW-0964">Secreted</keyword>
<dbReference type="RefSeq" id="WP_148073926.1">
    <property type="nucleotide sequence ID" value="NZ_CP042913.1"/>
</dbReference>
<dbReference type="PANTHER" id="PTHR40088:SF1">
    <property type="entry name" value="PECTATE LYASE PEL9"/>
    <property type="match status" value="1"/>
</dbReference>
<comment type="subcellular location">
    <subcellularLocation>
        <location evidence="2">Secreted</location>
    </subcellularLocation>
</comment>
<feature type="domain" description="Pel9A-like right handed beta-helix region" evidence="9">
    <location>
        <begin position="24"/>
        <end position="336"/>
    </location>
</feature>
<dbReference type="InterPro" id="IPR053868">
    <property type="entry name" value="Pel9A-like_beta_helix"/>
</dbReference>
<evidence type="ECO:0000256" key="3">
    <source>
        <dbReference type="ARBA" id="ARBA00022525"/>
    </source>
</evidence>
<evidence type="ECO:0000256" key="8">
    <source>
        <dbReference type="ARBA" id="ARBA00038263"/>
    </source>
</evidence>
<evidence type="ECO:0000313" key="10">
    <source>
        <dbReference type="EMBL" id="QEG35410.1"/>
    </source>
</evidence>
<evidence type="ECO:0000256" key="5">
    <source>
        <dbReference type="ARBA" id="ARBA00022729"/>
    </source>
</evidence>
<dbReference type="EC" id="4.2.2.2" evidence="10"/>
<dbReference type="InterPro" id="IPR011050">
    <property type="entry name" value="Pectin_lyase_fold/virulence"/>
</dbReference>
<keyword evidence="6" id="KW-0106">Calcium</keyword>
<proteinExistence type="inferred from homology"/>
<dbReference type="GO" id="GO:0030570">
    <property type="term" value="F:pectate lyase activity"/>
    <property type="evidence" value="ECO:0007669"/>
    <property type="project" value="UniProtKB-EC"/>
</dbReference>
<keyword evidence="5" id="KW-0732">Signal</keyword>
<dbReference type="OrthoDB" id="8660908at2"/>
<dbReference type="InterPro" id="IPR012334">
    <property type="entry name" value="Pectin_lyas_fold"/>
</dbReference>
<dbReference type="AlphaFoldDB" id="A0A5B9QCR0"/>
<organism evidence="10 11">
    <name type="scientific">Bythopirellula goksoeyrii</name>
    <dbReference type="NCBI Taxonomy" id="1400387"/>
    <lineage>
        <taxon>Bacteria</taxon>
        <taxon>Pseudomonadati</taxon>
        <taxon>Planctomycetota</taxon>
        <taxon>Planctomycetia</taxon>
        <taxon>Pirellulales</taxon>
        <taxon>Lacipirellulaceae</taxon>
        <taxon>Bythopirellula</taxon>
    </lineage>
</organism>
<dbReference type="GO" id="GO:0046872">
    <property type="term" value="F:metal ion binding"/>
    <property type="evidence" value="ECO:0007669"/>
    <property type="project" value="UniProtKB-KW"/>
</dbReference>
<dbReference type="EMBL" id="CP042913">
    <property type="protein sequence ID" value="QEG35410.1"/>
    <property type="molecule type" value="Genomic_DNA"/>
</dbReference>
<dbReference type="Gene3D" id="2.160.20.10">
    <property type="entry name" value="Single-stranded right-handed beta-helix, Pectin lyase-like"/>
    <property type="match status" value="1"/>
</dbReference>
<gene>
    <name evidence="10" type="primary">pelL_1</name>
    <name evidence="10" type="ORF">Pr1d_27090</name>
</gene>